<comment type="similarity">
    <text evidence="2">Belongs to the cytochrome P450 family.</text>
</comment>
<evidence type="ECO:0000256" key="4">
    <source>
        <dbReference type="ARBA" id="ARBA00022723"/>
    </source>
</evidence>
<reference evidence="9" key="1">
    <citation type="submission" date="2025-08" db="UniProtKB">
        <authorList>
            <consortium name="RefSeq"/>
        </authorList>
    </citation>
    <scope>IDENTIFICATION</scope>
</reference>
<evidence type="ECO:0000313" key="8">
    <source>
        <dbReference type="Proteomes" id="UP000515204"/>
    </source>
</evidence>
<keyword evidence="6" id="KW-0408">Iron</keyword>
<gene>
    <name evidence="9" type="primary">LOC106751337</name>
</gene>
<dbReference type="PANTHER" id="PTHR24291:SF106">
    <property type="entry name" value="CYTOCHROME P450 4G1-RELATED"/>
    <property type="match status" value="1"/>
</dbReference>
<keyword evidence="3" id="KW-0349">Heme</keyword>
<dbReference type="InterPro" id="IPR036396">
    <property type="entry name" value="Cyt_P450_sf"/>
</dbReference>
<keyword evidence="5" id="KW-0560">Oxidoreductase</keyword>
<dbReference type="PANTHER" id="PTHR24291">
    <property type="entry name" value="CYTOCHROME P450 FAMILY 4"/>
    <property type="match status" value="1"/>
</dbReference>
<dbReference type="InterPro" id="IPR001128">
    <property type="entry name" value="Cyt_P450"/>
</dbReference>
<dbReference type="GeneID" id="106751337"/>
<dbReference type="SUPFAM" id="SSF48264">
    <property type="entry name" value="Cytochrome P450"/>
    <property type="match status" value="1"/>
</dbReference>
<accession>A0A6P3Y9U3</accession>
<evidence type="ECO:0000313" key="9">
    <source>
        <dbReference type="RefSeq" id="XP_014487705.1"/>
    </source>
</evidence>
<evidence type="ECO:0000256" key="2">
    <source>
        <dbReference type="ARBA" id="ARBA00010617"/>
    </source>
</evidence>
<evidence type="ECO:0000256" key="7">
    <source>
        <dbReference type="ARBA" id="ARBA00023033"/>
    </source>
</evidence>
<evidence type="ECO:0000256" key="6">
    <source>
        <dbReference type="ARBA" id="ARBA00023004"/>
    </source>
</evidence>
<dbReference type="Pfam" id="PF00067">
    <property type="entry name" value="p450"/>
    <property type="match status" value="1"/>
</dbReference>
<name>A0A6P3Y9U3_DINQU</name>
<dbReference type="Gene3D" id="1.10.630.10">
    <property type="entry name" value="Cytochrome P450"/>
    <property type="match status" value="1"/>
</dbReference>
<dbReference type="GO" id="GO:0016705">
    <property type="term" value="F:oxidoreductase activity, acting on paired donors, with incorporation or reduction of molecular oxygen"/>
    <property type="evidence" value="ECO:0007669"/>
    <property type="project" value="InterPro"/>
</dbReference>
<dbReference type="Proteomes" id="UP000515204">
    <property type="component" value="Unplaced"/>
</dbReference>
<sequence>MIEKFPILFNLNLYSSYRYLKPWLGDSVLFTHGTKWLKQRKTILDTFRIQILRTYVPVFYENSQDLVRRLGDEINQQFDCHDYLSEVAVNIIVETAMGVSREKVKHIGFDYAMAVRKLGEIVHKRHFNL</sequence>
<dbReference type="AlphaFoldDB" id="A0A6P3Y9U3"/>
<organism evidence="8 9">
    <name type="scientific">Dinoponera quadriceps</name>
    <name type="common">South American ant</name>
    <dbReference type="NCBI Taxonomy" id="609295"/>
    <lineage>
        <taxon>Eukaryota</taxon>
        <taxon>Metazoa</taxon>
        <taxon>Ecdysozoa</taxon>
        <taxon>Arthropoda</taxon>
        <taxon>Hexapoda</taxon>
        <taxon>Insecta</taxon>
        <taxon>Pterygota</taxon>
        <taxon>Neoptera</taxon>
        <taxon>Endopterygota</taxon>
        <taxon>Hymenoptera</taxon>
        <taxon>Apocrita</taxon>
        <taxon>Aculeata</taxon>
        <taxon>Formicoidea</taxon>
        <taxon>Formicidae</taxon>
        <taxon>Ponerinae</taxon>
        <taxon>Ponerini</taxon>
        <taxon>Dinoponera</taxon>
    </lineage>
</organism>
<keyword evidence="7" id="KW-0503">Monooxygenase</keyword>
<dbReference type="InterPro" id="IPR050196">
    <property type="entry name" value="Cytochrome_P450_Monoox"/>
</dbReference>
<dbReference type="GO" id="GO:0004497">
    <property type="term" value="F:monooxygenase activity"/>
    <property type="evidence" value="ECO:0007669"/>
    <property type="project" value="UniProtKB-KW"/>
</dbReference>
<keyword evidence="8" id="KW-1185">Reference proteome</keyword>
<dbReference type="RefSeq" id="XP_014487705.1">
    <property type="nucleotide sequence ID" value="XM_014632219.1"/>
</dbReference>
<evidence type="ECO:0000256" key="1">
    <source>
        <dbReference type="ARBA" id="ARBA00001971"/>
    </source>
</evidence>
<dbReference type="GO" id="GO:0020037">
    <property type="term" value="F:heme binding"/>
    <property type="evidence" value="ECO:0007669"/>
    <property type="project" value="InterPro"/>
</dbReference>
<evidence type="ECO:0000256" key="3">
    <source>
        <dbReference type="ARBA" id="ARBA00022617"/>
    </source>
</evidence>
<dbReference type="KEGG" id="dqu:106751337"/>
<proteinExistence type="inferred from homology"/>
<dbReference type="GO" id="GO:0005506">
    <property type="term" value="F:iron ion binding"/>
    <property type="evidence" value="ECO:0007669"/>
    <property type="project" value="InterPro"/>
</dbReference>
<comment type="cofactor">
    <cofactor evidence="1">
        <name>heme</name>
        <dbReference type="ChEBI" id="CHEBI:30413"/>
    </cofactor>
</comment>
<evidence type="ECO:0000256" key="5">
    <source>
        <dbReference type="ARBA" id="ARBA00023002"/>
    </source>
</evidence>
<feature type="non-terminal residue" evidence="9">
    <location>
        <position position="129"/>
    </location>
</feature>
<keyword evidence="4" id="KW-0479">Metal-binding</keyword>
<protein>
    <submittedName>
        <fullName evidence="9">Cytochrome P450 4g15-like</fullName>
    </submittedName>
</protein>
<dbReference type="OrthoDB" id="1470350at2759"/>